<feature type="transmembrane region" description="Helical" evidence="7">
    <location>
        <begin position="334"/>
        <end position="355"/>
    </location>
</feature>
<feature type="transmembrane region" description="Helical" evidence="7">
    <location>
        <begin position="383"/>
        <end position="403"/>
    </location>
</feature>
<evidence type="ECO:0000256" key="7">
    <source>
        <dbReference type="SAM" id="Phobius"/>
    </source>
</evidence>
<feature type="transmembrane region" description="Helical" evidence="7">
    <location>
        <begin position="439"/>
        <end position="462"/>
    </location>
</feature>
<reference evidence="10" key="1">
    <citation type="submission" date="2025-08" db="UniProtKB">
        <authorList>
            <consortium name="RefSeq"/>
        </authorList>
    </citation>
    <scope>IDENTIFICATION</scope>
</reference>
<evidence type="ECO:0000256" key="5">
    <source>
        <dbReference type="ARBA" id="ARBA00022989"/>
    </source>
</evidence>
<keyword evidence="2" id="KW-0813">Transport</keyword>
<evidence type="ECO:0000313" key="10">
    <source>
        <dbReference type="RefSeq" id="XP_039137543.1"/>
    </source>
</evidence>
<protein>
    <submittedName>
        <fullName evidence="10">GABA transporter 1-like</fullName>
    </submittedName>
</protein>
<gene>
    <name evidence="10" type="primary">LOC120275112</name>
</gene>
<feature type="transmembrane region" description="Helical" evidence="7">
    <location>
        <begin position="289"/>
        <end position="310"/>
    </location>
</feature>
<keyword evidence="9" id="KW-1185">Reference proteome</keyword>
<evidence type="ECO:0000256" key="1">
    <source>
        <dbReference type="ARBA" id="ARBA00004370"/>
    </source>
</evidence>
<evidence type="ECO:0000256" key="4">
    <source>
        <dbReference type="ARBA" id="ARBA00022970"/>
    </source>
</evidence>
<comment type="subcellular location">
    <subcellularLocation>
        <location evidence="1">Membrane</location>
    </subcellularLocation>
</comment>
<feature type="transmembrane region" description="Helical" evidence="7">
    <location>
        <begin position="409"/>
        <end position="427"/>
    </location>
</feature>
<evidence type="ECO:0000256" key="2">
    <source>
        <dbReference type="ARBA" id="ARBA00022448"/>
    </source>
</evidence>
<feature type="transmembrane region" description="Helical" evidence="7">
    <location>
        <begin position="64"/>
        <end position="83"/>
    </location>
</feature>
<dbReference type="RefSeq" id="XP_039137543.1">
    <property type="nucleotide sequence ID" value="XM_039281609.1"/>
</dbReference>
<feature type="domain" description="Amino acid transporter transmembrane" evidence="8">
    <location>
        <begin position="57"/>
        <end position="462"/>
    </location>
</feature>
<name>A0AB40CCF2_DIOCR</name>
<dbReference type="AlphaFoldDB" id="A0AB40CCF2"/>
<dbReference type="Pfam" id="PF01490">
    <property type="entry name" value="Aa_trans"/>
    <property type="match status" value="1"/>
</dbReference>
<evidence type="ECO:0000259" key="8">
    <source>
        <dbReference type="Pfam" id="PF01490"/>
    </source>
</evidence>
<feature type="transmembrane region" description="Helical" evidence="7">
    <location>
        <begin position="181"/>
        <end position="198"/>
    </location>
</feature>
<evidence type="ECO:0000256" key="6">
    <source>
        <dbReference type="ARBA" id="ARBA00023136"/>
    </source>
</evidence>
<keyword evidence="6 7" id="KW-0472">Membrane</keyword>
<keyword evidence="5 7" id="KW-1133">Transmembrane helix</keyword>
<dbReference type="InterPro" id="IPR013057">
    <property type="entry name" value="AA_transpt_TM"/>
</dbReference>
<proteinExistence type="predicted"/>
<keyword evidence="4" id="KW-0029">Amino-acid transport</keyword>
<dbReference type="Proteomes" id="UP001515500">
    <property type="component" value="Chromosome 14"/>
</dbReference>
<organism evidence="9 10">
    <name type="scientific">Dioscorea cayennensis subsp. rotundata</name>
    <name type="common">White Guinea yam</name>
    <name type="synonym">Dioscorea rotundata</name>
    <dbReference type="NCBI Taxonomy" id="55577"/>
    <lineage>
        <taxon>Eukaryota</taxon>
        <taxon>Viridiplantae</taxon>
        <taxon>Streptophyta</taxon>
        <taxon>Embryophyta</taxon>
        <taxon>Tracheophyta</taxon>
        <taxon>Spermatophyta</taxon>
        <taxon>Magnoliopsida</taxon>
        <taxon>Liliopsida</taxon>
        <taxon>Dioscoreales</taxon>
        <taxon>Dioscoreaceae</taxon>
        <taxon>Dioscorea</taxon>
    </lineage>
</organism>
<evidence type="ECO:0000313" key="9">
    <source>
        <dbReference type="Proteomes" id="UP001515500"/>
    </source>
</evidence>
<sequence length="478" mass="52533">MSLEFLREEKVTHSSACPADGNHSEVESWKHDAGAQVENLEESRKHDAGARFVLKSKGSWLHCGYHLTTSIVAPALLSLPFAFSSLGWVGGVVCLIVGALVTFYSYNLLSLVLEHYAKRGHRQLRFRDLTNDILGEKWGRYYVGPIQFMVCFGAVIGAALLGGQSMKSIYLVSRPYGSMELYVFVVIFGMFMLILAQIPSFHSLRHINLISLLLCLAYSACATGGSIYVGHSAQAPPKDYSVVGDSQDRVFGAFNAIAIIATTYGNGIIPEIQATAAPPVTGKMFKGLCLCYTIVIVTFFNVAVSGYWAFGNKADSTIFSNFIKDNGHTLVPKWFFLMSNIFVLLQLSAVGVVYLQPTNEVLEGFFANPEKNQYSARNVIPRLVFRSLSIIIATTIAAMLPFFGDINAVIGAFGFLPLDFVVPFIFYNITFKPSTRGAIFWVNTIIAIVFSVFSIIGSISAVRQVVLDAKNYKLFANL</sequence>
<dbReference type="GO" id="GO:0006865">
    <property type="term" value="P:amino acid transport"/>
    <property type="evidence" value="ECO:0007669"/>
    <property type="project" value="UniProtKB-KW"/>
</dbReference>
<dbReference type="GeneID" id="120275112"/>
<accession>A0AB40CCF2</accession>
<feature type="transmembrane region" description="Helical" evidence="7">
    <location>
        <begin position="89"/>
        <end position="117"/>
    </location>
</feature>
<keyword evidence="3 7" id="KW-0812">Transmembrane</keyword>
<feature type="transmembrane region" description="Helical" evidence="7">
    <location>
        <begin position="250"/>
        <end position="269"/>
    </location>
</feature>
<dbReference type="GO" id="GO:0016020">
    <property type="term" value="C:membrane"/>
    <property type="evidence" value="ECO:0007669"/>
    <property type="project" value="UniProtKB-SubCell"/>
</dbReference>
<feature type="transmembrane region" description="Helical" evidence="7">
    <location>
        <begin position="210"/>
        <end position="230"/>
    </location>
</feature>
<evidence type="ECO:0000256" key="3">
    <source>
        <dbReference type="ARBA" id="ARBA00022692"/>
    </source>
</evidence>
<feature type="transmembrane region" description="Helical" evidence="7">
    <location>
        <begin position="138"/>
        <end position="161"/>
    </location>
</feature>
<dbReference type="PANTHER" id="PTHR48017">
    <property type="entry name" value="OS05G0424000 PROTEIN-RELATED"/>
    <property type="match status" value="1"/>
</dbReference>